<dbReference type="RefSeq" id="WP_129082762.1">
    <property type="nucleotide sequence ID" value="NZ_CP041070.1"/>
</dbReference>
<gene>
    <name evidence="3" type="ORF">CRV06_12610</name>
</gene>
<dbReference type="AlphaFoldDB" id="A0A4Q0XY32"/>
<evidence type="ECO:0000313" key="3">
    <source>
        <dbReference type="EMBL" id="RXJ61644.1"/>
    </source>
</evidence>
<organism evidence="3 4">
    <name type="scientific">Halarcobacter anaerophilus</name>
    <dbReference type="NCBI Taxonomy" id="877500"/>
    <lineage>
        <taxon>Bacteria</taxon>
        <taxon>Pseudomonadati</taxon>
        <taxon>Campylobacterota</taxon>
        <taxon>Epsilonproteobacteria</taxon>
        <taxon>Campylobacterales</taxon>
        <taxon>Arcobacteraceae</taxon>
        <taxon>Halarcobacter</taxon>
    </lineage>
</organism>
<comment type="caution">
    <text evidence="3">The sequence shown here is derived from an EMBL/GenBank/DDBJ whole genome shotgun (WGS) entry which is preliminary data.</text>
</comment>
<proteinExistence type="predicted"/>
<dbReference type="EMBL" id="PDKO01000013">
    <property type="protein sequence ID" value="RXJ61644.1"/>
    <property type="molecule type" value="Genomic_DNA"/>
</dbReference>
<dbReference type="OrthoDB" id="5366187at2"/>
<reference evidence="3 4" key="1">
    <citation type="submission" date="2017-10" db="EMBL/GenBank/DDBJ databases">
        <title>Genomics of the genus Arcobacter.</title>
        <authorList>
            <person name="Perez-Cataluna A."/>
            <person name="Figueras M.J."/>
        </authorList>
    </citation>
    <scope>NUCLEOTIDE SEQUENCE [LARGE SCALE GENOMIC DNA]</scope>
    <source>
        <strain evidence="3 4">DSM 24636</strain>
    </source>
</reference>
<evidence type="ECO:0000256" key="1">
    <source>
        <dbReference type="SAM" id="Coils"/>
    </source>
</evidence>
<keyword evidence="4" id="KW-1185">Reference proteome</keyword>
<keyword evidence="1" id="KW-0175">Coiled coil</keyword>
<dbReference type="STRING" id="877500.GCA_000935065_00677"/>
<feature type="coiled-coil region" evidence="1">
    <location>
        <begin position="22"/>
        <end position="50"/>
    </location>
</feature>
<name>A0A4Q0XY32_9BACT</name>
<evidence type="ECO:0000256" key="2">
    <source>
        <dbReference type="SAM" id="SignalP"/>
    </source>
</evidence>
<evidence type="ECO:0000313" key="4">
    <source>
        <dbReference type="Proteomes" id="UP000290191"/>
    </source>
</evidence>
<keyword evidence="2" id="KW-0732">Signal</keyword>
<sequence length="145" mass="17136">MKKLILFLLFTLYSFAVTPYSLENLKEVNLKVLNKKNEISEKLEKRLNEDIKVKLEKAGIKTKTEKYSNFLVKIKINKIKDINFVRTSIMISEDVIPLRDKDVEALAITYKKDDSFEAENLEKDIYESIVDYLLEDFLEQYKDEN</sequence>
<feature type="signal peptide" evidence="2">
    <location>
        <begin position="1"/>
        <end position="16"/>
    </location>
</feature>
<accession>A0A4Q0XY32</accession>
<dbReference type="Proteomes" id="UP000290191">
    <property type="component" value="Unassembled WGS sequence"/>
</dbReference>
<feature type="chain" id="PRO_5020531309" evidence="2">
    <location>
        <begin position="17"/>
        <end position="145"/>
    </location>
</feature>
<protein>
    <submittedName>
        <fullName evidence="3">Uncharacterized protein</fullName>
    </submittedName>
</protein>